<evidence type="ECO:0000256" key="3">
    <source>
        <dbReference type="PIRSR" id="PIRSR005902-1"/>
    </source>
</evidence>
<dbReference type="InterPro" id="IPR018228">
    <property type="entry name" value="DNase_TatD-rel_CS"/>
</dbReference>
<keyword evidence="1 3" id="KW-0479">Metal-binding</keyword>
<name>A0A917KIY4_9BACL</name>
<feature type="binding site" evidence="3">
    <location>
        <position position="6"/>
    </location>
    <ligand>
        <name>a divalent metal cation</name>
        <dbReference type="ChEBI" id="CHEBI:60240"/>
        <label>1</label>
    </ligand>
</feature>
<dbReference type="GO" id="GO:0005829">
    <property type="term" value="C:cytosol"/>
    <property type="evidence" value="ECO:0007669"/>
    <property type="project" value="TreeGrafter"/>
</dbReference>
<dbReference type="EMBL" id="BMOY01000067">
    <property type="protein sequence ID" value="GGJ14279.1"/>
    <property type="molecule type" value="Genomic_DNA"/>
</dbReference>
<feature type="binding site" evidence="3">
    <location>
        <position position="92"/>
    </location>
    <ligand>
        <name>a divalent metal cation</name>
        <dbReference type="ChEBI" id="CHEBI:60240"/>
        <label>1</label>
    </ligand>
</feature>
<gene>
    <name evidence="4" type="primary">tatD</name>
    <name evidence="4" type="ORF">GCM10010885_24470</name>
</gene>
<dbReference type="InterPro" id="IPR032466">
    <property type="entry name" value="Metal_Hydrolase"/>
</dbReference>
<dbReference type="FunFam" id="3.20.20.140:FF:000005">
    <property type="entry name" value="TatD family hydrolase"/>
    <property type="match status" value="1"/>
</dbReference>
<proteinExistence type="predicted"/>
<feature type="binding site" evidence="3">
    <location>
        <position position="128"/>
    </location>
    <ligand>
        <name>a divalent metal cation</name>
        <dbReference type="ChEBI" id="CHEBI:60240"/>
        <label>2</label>
    </ligand>
</feature>
<reference evidence="4" key="2">
    <citation type="submission" date="2020-09" db="EMBL/GenBank/DDBJ databases">
        <authorList>
            <person name="Sun Q."/>
            <person name="Ohkuma M."/>
        </authorList>
    </citation>
    <scope>NUCLEOTIDE SEQUENCE</scope>
    <source>
        <strain evidence="4">JCM 18487</strain>
    </source>
</reference>
<dbReference type="GO" id="GO:0046872">
    <property type="term" value="F:metal ion binding"/>
    <property type="evidence" value="ECO:0007669"/>
    <property type="project" value="UniProtKB-KW"/>
</dbReference>
<evidence type="ECO:0000256" key="2">
    <source>
        <dbReference type="ARBA" id="ARBA00022801"/>
    </source>
</evidence>
<dbReference type="GO" id="GO:0004536">
    <property type="term" value="F:DNA nuclease activity"/>
    <property type="evidence" value="ECO:0007669"/>
    <property type="project" value="InterPro"/>
</dbReference>
<dbReference type="PROSITE" id="PS01137">
    <property type="entry name" value="TATD_1"/>
    <property type="match status" value="1"/>
</dbReference>
<sequence length="258" mass="28852">MLIDTHCHLNDDRFRDDLDEVLRRAEAAGVAAVVVPGVDVASSERAIALAERYPQVFAAVGIHPEALDRVTERDFAAIAALADHPKVVAIGEVGLDYYWNVAPPEVQQEAFRRQMVLAREKRLPVIVHNRDATEDTVRLIEEMRHPDTFGVMHCFTENIEIARRCIAAGFYISYAGPVTFKNADRVRATAAQVPLVRMVVETDAPYLTPHPFRGRRNEPGHVRLVAERLADVRGLALADLAHTLTDNARRLFPRLTLP</sequence>
<dbReference type="GO" id="GO:0016788">
    <property type="term" value="F:hydrolase activity, acting on ester bonds"/>
    <property type="evidence" value="ECO:0007669"/>
    <property type="project" value="InterPro"/>
</dbReference>
<reference evidence="4" key="1">
    <citation type="journal article" date="2014" name="Int. J. Syst. Evol. Microbiol.">
        <title>Complete genome sequence of Corynebacterium casei LMG S-19264T (=DSM 44701T), isolated from a smear-ripened cheese.</title>
        <authorList>
            <consortium name="US DOE Joint Genome Institute (JGI-PGF)"/>
            <person name="Walter F."/>
            <person name="Albersmeier A."/>
            <person name="Kalinowski J."/>
            <person name="Ruckert C."/>
        </authorList>
    </citation>
    <scope>NUCLEOTIDE SEQUENCE</scope>
    <source>
        <strain evidence="4">JCM 18487</strain>
    </source>
</reference>
<dbReference type="PANTHER" id="PTHR46124:SF2">
    <property type="entry name" value="D-AMINOACYL-TRNA DEACYLASE"/>
    <property type="match status" value="1"/>
</dbReference>
<accession>A0A917KIY4</accession>
<dbReference type="NCBIfam" id="TIGR00010">
    <property type="entry name" value="YchF/TatD family DNA exonuclease"/>
    <property type="match status" value="1"/>
</dbReference>
<dbReference type="PANTHER" id="PTHR46124">
    <property type="entry name" value="D-AMINOACYL-TRNA DEACYLASE"/>
    <property type="match status" value="1"/>
</dbReference>
<dbReference type="PROSITE" id="PS01090">
    <property type="entry name" value="TATD_2"/>
    <property type="match status" value="1"/>
</dbReference>
<feature type="binding site" evidence="3">
    <location>
        <position position="203"/>
    </location>
    <ligand>
        <name>a divalent metal cation</name>
        <dbReference type="ChEBI" id="CHEBI:60240"/>
        <label>1</label>
    </ligand>
</feature>
<evidence type="ECO:0000256" key="1">
    <source>
        <dbReference type="ARBA" id="ARBA00022723"/>
    </source>
</evidence>
<evidence type="ECO:0000313" key="4">
    <source>
        <dbReference type="EMBL" id="GGJ14279.1"/>
    </source>
</evidence>
<feature type="binding site" evidence="3">
    <location>
        <position position="8"/>
    </location>
    <ligand>
        <name>a divalent metal cation</name>
        <dbReference type="ChEBI" id="CHEBI:60240"/>
        <label>1</label>
    </ligand>
</feature>
<dbReference type="RefSeq" id="WP_188883473.1">
    <property type="nucleotide sequence ID" value="NZ_BMOY01000067.1"/>
</dbReference>
<dbReference type="Proteomes" id="UP000637695">
    <property type="component" value="Unassembled WGS sequence"/>
</dbReference>
<dbReference type="SUPFAM" id="SSF51556">
    <property type="entry name" value="Metallo-dependent hydrolases"/>
    <property type="match status" value="1"/>
</dbReference>
<protein>
    <submittedName>
        <fullName evidence="4">Hydrolase TatD</fullName>
    </submittedName>
</protein>
<evidence type="ECO:0000313" key="5">
    <source>
        <dbReference type="Proteomes" id="UP000637695"/>
    </source>
</evidence>
<dbReference type="CDD" id="cd01310">
    <property type="entry name" value="TatD_DNAse"/>
    <property type="match status" value="1"/>
</dbReference>
<organism evidence="4 5">
    <name type="scientific">Alicyclobacillus cellulosilyticus</name>
    <dbReference type="NCBI Taxonomy" id="1003997"/>
    <lineage>
        <taxon>Bacteria</taxon>
        <taxon>Bacillati</taxon>
        <taxon>Bacillota</taxon>
        <taxon>Bacilli</taxon>
        <taxon>Bacillales</taxon>
        <taxon>Alicyclobacillaceae</taxon>
        <taxon>Alicyclobacillus</taxon>
    </lineage>
</organism>
<dbReference type="InterPro" id="IPR015991">
    <property type="entry name" value="TatD/YcfH-like"/>
</dbReference>
<dbReference type="Gene3D" id="3.20.20.140">
    <property type="entry name" value="Metal-dependent hydrolases"/>
    <property type="match status" value="1"/>
</dbReference>
<dbReference type="InterPro" id="IPR001130">
    <property type="entry name" value="TatD-like"/>
</dbReference>
<dbReference type="Pfam" id="PF01026">
    <property type="entry name" value="TatD_DNase"/>
    <property type="match status" value="1"/>
</dbReference>
<comment type="caution">
    <text evidence="4">The sequence shown here is derived from an EMBL/GenBank/DDBJ whole genome shotgun (WGS) entry which is preliminary data.</text>
</comment>
<keyword evidence="5" id="KW-1185">Reference proteome</keyword>
<dbReference type="PIRSF" id="PIRSF005902">
    <property type="entry name" value="DNase_TatD"/>
    <property type="match status" value="1"/>
</dbReference>
<feature type="binding site" evidence="3">
    <location>
        <position position="153"/>
    </location>
    <ligand>
        <name>a divalent metal cation</name>
        <dbReference type="ChEBI" id="CHEBI:60240"/>
        <label>2</label>
    </ligand>
</feature>
<keyword evidence="2 4" id="KW-0378">Hydrolase</keyword>
<dbReference type="AlphaFoldDB" id="A0A917KIY4"/>